<keyword evidence="5" id="KW-0614">Plasmid</keyword>
<evidence type="ECO:0000313" key="5">
    <source>
        <dbReference type="EMBL" id="KJY54773.1"/>
    </source>
</evidence>
<dbReference type="HOGENOM" id="CLU_292536_0_0_9"/>
<keyword evidence="1" id="KW-0732">Signal</keyword>
<feature type="domain" description="T-Q ester bond containing" evidence="4">
    <location>
        <begin position="705"/>
        <end position="823"/>
    </location>
</feature>
<evidence type="ECO:0000256" key="1">
    <source>
        <dbReference type="SAM" id="SignalP"/>
    </source>
</evidence>
<accession>A0A0F4L910</accession>
<dbReference type="InterPro" id="IPR013783">
    <property type="entry name" value="Ig-like_fold"/>
</dbReference>
<evidence type="ECO:0000259" key="3">
    <source>
        <dbReference type="Pfam" id="PF17802"/>
    </source>
</evidence>
<proteinExistence type="predicted"/>
<dbReference type="Gene3D" id="2.60.40.10">
    <property type="entry name" value="Immunoglobulins"/>
    <property type="match status" value="1"/>
</dbReference>
<dbReference type="Gene3D" id="2.60.40.3930">
    <property type="match status" value="3"/>
</dbReference>
<feature type="domain" description="T-Q ester bond containing" evidence="4">
    <location>
        <begin position="582"/>
        <end position="700"/>
    </location>
</feature>
<feature type="domain" description="SpaA-like prealbumin fold" evidence="3">
    <location>
        <begin position="334"/>
        <end position="422"/>
    </location>
</feature>
<evidence type="ECO:0000259" key="4">
    <source>
        <dbReference type="Pfam" id="PF18202"/>
    </source>
</evidence>
<dbReference type="InterPro" id="IPR013552">
    <property type="entry name" value="Thioester_dom"/>
</dbReference>
<evidence type="ECO:0000313" key="6">
    <source>
        <dbReference type="Proteomes" id="UP000033531"/>
    </source>
</evidence>
<dbReference type="Pfam" id="PF17802">
    <property type="entry name" value="SpaA"/>
    <property type="match status" value="1"/>
</dbReference>
<feature type="signal peptide" evidence="1">
    <location>
        <begin position="1"/>
        <end position="40"/>
    </location>
</feature>
<organism evidence="5 6">
    <name type="scientific">Lactobacillus melliventris</name>
    <dbReference type="NCBI Taxonomy" id="1218507"/>
    <lineage>
        <taxon>Bacteria</taxon>
        <taxon>Bacillati</taxon>
        <taxon>Bacillota</taxon>
        <taxon>Bacilli</taxon>
        <taxon>Lactobacillales</taxon>
        <taxon>Lactobacillaceae</taxon>
        <taxon>Lactobacillus</taxon>
    </lineage>
</organism>
<dbReference type="PATRIC" id="fig|1218507.3.peg.103"/>
<evidence type="ECO:0000259" key="2">
    <source>
        <dbReference type="Pfam" id="PF08341"/>
    </source>
</evidence>
<dbReference type="Pfam" id="PF18202">
    <property type="entry name" value="TQ"/>
    <property type="match status" value="3"/>
</dbReference>
<feature type="domain" description="T-Q ester bond containing" evidence="4">
    <location>
        <begin position="473"/>
        <end position="578"/>
    </location>
</feature>
<comment type="caution">
    <text evidence="5">The sequence shown here is derived from an EMBL/GenBank/DDBJ whole genome shotgun (WGS) entry which is preliminary data.</text>
</comment>
<feature type="domain" description="Thioester" evidence="2">
    <location>
        <begin position="93"/>
        <end position="184"/>
    </location>
</feature>
<geneLocation type="plasmid" evidence="5 6">
    <name>pHma8p1</name>
</geneLocation>
<protein>
    <submittedName>
        <fullName evidence="5">LPXTG cell wall anchor domain protein</fullName>
    </submittedName>
</protein>
<dbReference type="OrthoDB" id="2295014at2"/>
<dbReference type="RefSeq" id="WP_046325866.1">
    <property type="nucleotide sequence ID" value="NZ_JBHTMT010000007.1"/>
</dbReference>
<name>A0A0F4L910_9LACO</name>
<sequence length="1007" mass="110419">MKLSKVISENNVKPHKKIKLSSAIGLALSVFLGSSEQAFAAGHHYMRLDAKKPPSSVQIVKDSFGTRYFADVNGPGGFDDRHEAMHSSKGFRFYCINPGKYTPYGTSKKIATQASVGVKKVLRAGFGVNSAEEMGFKGYSSEAEYATQLAVWVACGATTHITWHNDAHGKKVHEIYNWIQKHKNDKKYNTSGKTTLKIKATNVNKEKGTATLTPIVSENGSPISVDVTLEAANLTTADLKPIPKSIKSNKPINVKLKENGENSDDIPKASITATTPRFVLITPVYKSSSANTQNTVGIVGCKSGNAQDTWSFSKIFEPNTPPTPPEVKKIKAQFDLVKKDDEGNPVNEAKFDVYTADEGWSMDRLIGTITTDKNGVARSGIIDPGHYIAIEKSTGKNLDVDATPVEIDLTEENLTNNAKITKEVIDGEEIIVYHLTVQGPINNHKKPLLTSLLTNLEDNTKYSQPIHGPQILNEHLYFSHLVGTVSYNVHAWLVDKATGQPLVINGQKIEAHKTIGSPNNDSNDGGIEAVTDLQLRIPNASCLAGKDLVAFSEIARSDKPEHWTAVHEDLNDKNETVHFSNPNIHTNAVNKETLGKQLQPTDGETITDVVSYRELIPGKQYTLKGIIMDKDSGNAVMNDGKMVKFIHKFTPAASNGRTSVKVRFDAHHYRNHRLVVYESLYYNDYLLTDHRDLNDIGQSLDTTNPQLHTTLSDNTQKVLAPKKENTVEDIVRYTDLIPGVTYSVRGKLIDQVTGMPVVKQGVPVMATATFKPNLANGTITLTFVFDGTQYKGHNITAFESIYTNGRIVAAHEDLSDAAQTVAVDHTSGTVIPLPQPRPDTSHNSAQVIVNNNNNNNNNNNITNENSNNIIDDTGNTACRQTDSIADIESKCFDTNKVSSCSEGTVGKNCQKSSIGEDLSKQSETDELNRDKRVPIEESKSQMDIHTILPVMRKQVATNKAQPLQTQKEILPQTGIGEDRPLQGVGIAMFVTAMSSLVYDARRKQTVA</sequence>
<dbReference type="InterPro" id="IPR041100">
    <property type="entry name" value="TQ"/>
</dbReference>
<feature type="chain" id="PRO_5002472071" evidence="1">
    <location>
        <begin position="41"/>
        <end position="1007"/>
    </location>
</feature>
<dbReference type="InterPro" id="IPR041033">
    <property type="entry name" value="SpaA_PFL_dom_1"/>
</dbReference>
<dbReference type="NCBIfam" id="NF033903">
    <property type="entry name" value="VaFE_rpt"/>
    <property type="match status" value="3"/>
</dbReference>
<dbReference type="EMBL" id="JXLI01000019">
    <property type="protein sequence ID" value="KJY54773.1"/>
    <property type="molecule type" value="Genomic_DNA"/>
</dbReference>
<gene>
    <name evidence="5" type="ORF">JF74_19570</name>
</gene>
<dbReference type="Pfam" id="PF08341">
    <property type="entry name" value="TED"/>
    <property type="match status" value="1"/>
</dbReference>
<reference evidence="5" key="1">
    <citation type="submission" date="2015-01" db="EMBL/GenBank/DDBJ databases">
        <title>Comparative genomics of the lactic acid bacteria isolated from the honey bee gut.</title>
        <authorList>
            <person name="Ellegaard K.M."/>
            <person name="Tamarit D."/>
            <person name="Javelind E."/>
            <person name="Olofsson T."/>
            <person name="Andersson S.G."/>
            <person name="Vasquez A."/>
        </authorList>
    </citation>
    <scope>NUCLEOTIDE SEQUENCE [LARGE SCALE GENOMIC DNA]</scope>
    <source>
        <strain evidence="5">Hma8</strain>
        <plasmid evidence="5">pHma8p1</plasmid>
    </source>
</reference>
<dbReference type="Proteomes" id="UP000033531">
    <property type="component" value="Plasmid pHma8p1"/>
</dbReference>
<dbReference type="AlphaFoldDB" id="A0A0F4L910"/>